<reference evidence="1 2" key="1">
    <citation type="journal article" date="2023" name="Science">
        <title>Complex scaffold remodeling in plant triterpene biosynthesis.</title>
        <authorList>
            <person name="De La Pena R."/>
            <person name="Hodgson H."/>
            <person name="Liu J.C."/>
            <person name="Stephenson M.J."/>
            <person name="Martin A.C."/>
            <person name="Owen C."/>
            <person name="Harkess A."/>
            <person name="Leebens-Mack J."/>
            <person name="Jimenez L.E."/>
            <person name="Osbourn A."/>
            <person name="Sattely E.S."/>
        </authorList>
    </citation>
    <scope>NUCLEOTIDE SEQUENCE [LARGE SCALE GENOMIC DNA]</scope>
    <source>
        <strain evidence="2">cv. JPN11</strain>
        <tissue evidence="1">Leaf</tissue>
    </source>
</reference>
<sequence>MQKRRLPMLQKFSSLFKTFIFIAKMRKPIVAKLIFLKKSGKLKRFKLLKHYNTYGFLEEYQFSASSTPLIPSQYRRVNYLKNNRSFQDFYSRFFFCKCFGEAEAAAYSPLKMEALPGVDEEGLELEKVHFEDEENDVDDDDSVDQRAEKFIEWFHQEMRMQRQDSI</sequence>
<organism evidence="1 2">
    <name type="scientific">Melia azedarach</name>
    <name type="common">Chinaberry tree</name>
    <dbReference type="NCBI Taxonomy" id="155640"/>
    <lineage>
        <taxon>Eukaryota</taxon>
        <taxon>Viridiplantae</taxon>
        <taxon>Streptophyta</taxon>
        <taxon>Embryophyta</taxon>
        <taxon>Tracheophyta</taxon>
        <taxon>Spermatophyta</taxon>
        <taxon>Magnoliopsida</taxon>
        <taxon>eudicotyledons</taxon>
        <taxon>Gunneridae</taxon>
        <taxon>Pentapetalae</taxon>
        <taxon>rosids</taxon>
        <taxon>malvids</taxon>
        <taxon>Sapindales</taxon>
        <taxon>Meliaceae</taxon>
        <taxon>Melia</taxon>
    </lineage>
</organism>
<name>A0ACC1XF61_MELAZ</name>
<proteinExistence type="predicted"/>
<protein>
    <submittedName>
        <fullName evidence="1">Cotton fiber protein</fullName>
    </submittedName>
</protein>
<gene>
    <name evidence="1" type="ORF">OWV82_016165</name>
</gene>
<comment type="caution">
    <text evidence="1">The sequence shown here is derived from an EMBL/GenBank/DDBJ whole genome shotgun (WGS) entry which is preliminary data.</text>
</comment>
<evidence type="ECO:0000313" key="1">
    <source>
        <dbReference type="EMBL" id="KAJ4709915.1"/>
    </source>
</evidence>
<accession>A0ACC1XF61</accession>
<dbReference type="EMBL" id="CM051402">
    <property type="protein sequence ID" value="KAJ4709915.1"/>
    <property type="molecule type" value="Genomic_DNA"/>
</dbReference>
<keyword evidence="2" id="KW-1185">Reference proteome</keyword>
<dbReference type="Proteomes" id="UP001164539">
    <property type="component" value="Chromosome 9"/>
</dbReference>
<evidence type="ECO:0000313" key="2">
    <source>
        <dbReference type="Proteomes" id="UP001164539"/>
    </source>
</evidence>